<organism evidence="9 10">
    <name type="scientific">Candidatus Doudnabacteria bacterium RIFCSPHIGHO2_01_FULL_46_24</name>
    <dbReference type="NCBI Taxonomy" id="1817825"/>
    <lineage>
        <taxon>Bacteria</taxon>
        <taxon>Candidatus Doudnaibacteriota</taxon>
    </lineage>
</organism>
<dbReference type="GO" id="GO:0006302">
    <property type="term" value="P:double-strand break repair"/>
    <property type="evidence" value="ECO:0007669"/>
    <property type="project" value="TreeGrafter"/>
</dbReference>
<keyword evidence="5 6" id="KW-0238">DNA-binding</keyword>
<keyword evidence="6 7" id="KW-0227">DNA damage</keyword>
<dbReference type="Pfam" id="PF13175">
    <property type="entry name" value="AAA_15"/>
    <property type="match status" value="1"/>
</dbReference>
<dbReference type="SUPFAM" id="SSF52540">
    <property type="entry name" value="P-loop containing nucleoside triphosphate hydrolases"/>
    <property type="match status" value="1"/>
</dbReference>
<dbReference type="InterPro" id="IPR018078">
    <property type="entry name" value="DNA-binding_RecF_CS"/>
</dbReference>
<keyword evidence="6 7" id="KW-0742">SOS response</keyword>
<dbReference type="AlphaFoldDB" id="A0A1F5NT05"/>
<dbReference type="GO" id="GO:0009432">
    <property type="term" value="P:SOS response"/>
    <property type="evidence" value="ECO:0007669"/>
    <property type="project" value="UniProtKB-UniRule"/>
</dbReference>
<gene>
    <name evidence="6" type="primary">recF</name>
    <name evidence="9" type="ORF">A2720_04630</name>
</gene>
<evidence type="ECO:0000256" key="2">
    <source>
        <dbReference type="ARBA" id="ARBA00022705"/>
    </source>
</evidence>
<evidence type="ECO:0000256" key="3">
    <source>
        <dbReference type="ARBA" id="ARBA00022741"/>
    </source>
</evidence>
<dbReference type="Proteomes" id="UP000178892">
    <property type="component" value="Unassembled WGS sequence"/>
</dbReference>
<dbReference type="PANTHER" id="PTHR32182:SF0">
    <property type="entry name" value="DNA REPLICATION AND REPAIR PROTEIN RECF"/>
    <property type="match status" value="1"/>
</dbReference>
<dbReference type="InterPro" id="IPR041685">
    <property type="entry name" value="AAA_GajA/Old/RecF-like"/>
</dbReference>
<dbReference type="HAMAP" id="MF_00365">
    <property type="entry name" value="RecF"/>
    <property type="match status" value="1"/>
</dbReference>
<evidence type="ECO:0000256" key="7">
    <source>
        <dbReference type="RuleBase" id="RU000578"/>
    </source>
</evidence>
<comment type="caution">
    <text evidence="9">The sequence shown here is derived from an EMBL/GenBank/DDBJ whole genome shotgun (WGS) entry which is preliminary data.</text>
</comment>
<proteinExistence type="inferred from homology"/>
<dbReference type="PANTHER" id="PTHR32182">
    <property type="entry name" value="DNA REPLICATION AND REPAIR PROTEIN RECF"/>
    <property type="match status" value="1"/>
</dbReference>
<keyword evidence="3 6" id="KW-0547">Nucleotide-binding</keyword>
<dbReference type="Gene3D" id="1.20.1050.90">
    <property type="entry name" value="RecF/RecN/SMC, N-terminal domain"/>
    <property type="match status" value="1"/>
</dbReference>
<keyword evidence="6 7" id="KW-0234">DNA repair</keyword>
<protein>
    <recommendedName>
        <fullName evidence="6 7">DNA replication and repair protein RecF</fullName>
    </recommendedName>
</protein>
<dbReference type="GO" id="GO:0006260">
    <property type="term" value="P:DNA replication"/>
    <property type="evidence" value="ECO:0007669"/>
    <property type="project" value="UniProtKB-UniRule"/>
</dbReference>
<dbReference type="PROSITE" id="PS00618">
    <property type="entry name" value="RECF_2"/>
    <property type="match status" value="1"/>
</dbReference>
<evidence type="ECO:0000313" key="10">
    <source>
        <dbReference type="Proteomes" id="UP000178892"/>
    </source>
</evidence>
<sequence>MRLTQITLDNFRNYSKAEVAINSDLVLILGENASGKTNFLESIYYLSALRSFRAADQVLVKKGEDFFRVGARMHSAPPPTQGTGSPFMSIPEARTWGEIGDLDRGHDRIPDPGSGSGTRQVRDGLELEAIVQTKPVLRRAFKINGQKVSRQLWRSFAAVLFIPPDLNLFSLGPSLRRRFLDETLAQTFSEYAADLVSLDYVLKQRKALLEQLFERRAQESELGLWDEQLAEISVKIDAARSVLAEFLKQGLPGILKNLTGFENKFEIEYAPAAPSKEEFLGQLRKLRPQEIRLGQNLAGPHREDFMFKKDGEHNLNNSSQGELRAQVLALKLLEARFLDQHRKPPIILLDDVFSELDETRRAKLLENLSGHQIFITSTEEHHLPKLAEDAQVLKVEENQIK</sequence>
<dbReference type="InterPro" id="IPR001238">
    <property type="entry name" value="DNA-binding_RecF"/>
</dbReference>
<keyword evidence="2 6" id="KW-0235">DNA replication</keyword>
<dbReference type="InterPro" id="IPR042174">
    <property type="entry name" value="RecF_2"/>
</dbReference>
<comment type="subcellular location">
    <subcellularLocation>
        <location evidence="6 7">Cytoplasm</location>
    </subcellularLocation>
</comment>
<dbReference type="Gene3D" id="3.40.50.300">
    <property type="entry name" value="P-loop containing nucleotide triphosphate hydrolases"/>
    <property type="match status" value="2"/>
</dbReference>
<evidence type="ECO:0000313" key="9">
    <source>
        <dbReference type="EMBL" id="OGE80815.1"/>
    </source>
</evidence>
<dbReference type="GO" id="GO:0005524">
    <property type="term" value="F:ATP binding"/>
    <property type="evidence" value="ECO:0007669"/>
    <property type="project" value="UniProtKB-UniRule"/>
</dbReference>
<evidence type="ECO:0000256" key="6">
    <source>
        <dbReference type="HAMAP-Rule" id="MF_00365"/>
    </source>
</evidence>
<feature type="domain" description="Endonuclease GajA/Old nuclease/RecF-like AAA" evidence="8">
    <location>
        <begin position="1"/>
        <end position="52"/>
    </location>
</feature>
<feature type="binding site" evidence="6">
    <location>
        <begin position="30"/>
        <end position="37"/>
    </location>
    <ligand>
        <name>ATP</name>
        <dbReference type="ChEBI" id="CHEBI:30616"/>
    </ligand>
</feature>
<comment type="function">
    <text evidence="6 7">The RecF protein is involved in DNA metabolism; it is required for DNA replication and normal SOS inducibility. RecF binds preferentially to single-stranded, linear DNA. It also seems to bind ATP.</text>
</comment>
<dbReference type="EMBL" id="MFEL01000018">
    <property type="protein sequence ID" value="OGE80815.1"/>
    <property type="molecule type" value="Genomic_DNA"/>
</dbReference>
<dbReference type="GO" id="GO:0000731">
    <property type="term" value="P:DNA synthesis involved in DNA repair"/>
    <property type="evidence" value="ECO:0007669"/>
    <property type="project" value="TreeGrafter"/>
</dbReference>
<name>A0A1F5NT05_9BACT</name>
<evidence type="ECO:0000256" key="4">
    <source>
        <dbReference type="ARBA" id="ARBA00022840"/>
    </source>
</evidence>
<dbReference type="GO" id="GO:0003697">
    <property type="term" value="F:single-stranded DNA binding"/>
    <property type="evidence" value="ECO:0007669"/>
    <property type="project" value="UniProtKB-UniRule"/>
</dbReference>
<evidence type="ECO:0000256" key="1">
    <source>
        <dbReference type="ARBA" id="ARBA00022490"/>
    </source>
</evidence>
<keyword evidence="4 6" id="KW-0067">ATP-binding</keyword>
<dbReference type="GO" id="GO:0005737">
    <property type="term" value="C:cytoplasm"/>
    <property type="evidence" value="ECO:0007669"/>
    <property type="project" value="UniProtKB-SubCell"/>
</dbReference>
<evidence type="ECO:0000259" key="8">
    <source>
        <dbReference type="Pfam" id="PF13175"/>
    </source>
</evidence>
<comment type="similarity">
    <text evidence="6 7">Belongs to the RecF family.</text>
</comment>
<keyword evidence="1 6" id="KW-0963">Cytoplasm</keyword>
<evidence type="ECO:0000256" key="5">
    <source>
        <dbReference type="ARBA" id="ARBA00023125"/>
    </source>
</evidence>
<dbReference type="NCBIfam" id="TIGR00611">
    <property type="entry name" value="recf"/>
    <property type="match status" value="1"/>
</dbReference>
<dbReference type="InterPro" id="IPR027417">
    <property type="entry name" value="P-loop_NTPase"/>
</dbReference>
<accession>A0A1F5NT05</accession>
<reference evidence="9 10" key="1">
    <citation type="journal article" date="2016" name="Nat. Commun.">
        <title>Thousands of microbial genomes shed light on interconnected biogeochemical processes in an aquifer system.</title>
        <authorList>
            <person name="Anantharaman K."/>
            <person name="Brown C.T."/>
            <person name="Hug L.A."/>
            <person name="Sharon I."/>
            <person name="Castelle C.J."/>
            <person name="Probst A.J."/>
            <person name="Thomas B.C."/>
            <person name="Singh A."/>
            <person name="Wilkins M.J."/>
            <person name="Karaoz U."/>
            <person name="Brodie E.L."/>
            <person name="Williams K.H."/>
            <person name="Hubbard S.S."/>
            <person name="Banfield J.F."/>
        </authorList>
    </citation>
    <scope>NUCLEOTIDE SEQUENCE [LARGE SCALE GENOMIC DNA]</scope>
</reference>
<dbReference type="STRING" id="1817825.A2720_04630"/>